<accession>A0A0A9HLZ8</accession>
<protein>
    <submittedName>
        <fullName evidence="1">Uncharacterized protein</fullName>
    </submittedName>
</protein>
<organism evidence="1">
    <name type="scientific">Arundo donax</name>
    <name type="common">Giant reed</name>
    <name type="synonym">Donax arundinaceus</name>
    <dbReference type="NCBI Taxonomy" id="35708"/>
    <lineage>
        <taxon>Eukaryota</taxon>
        <taxon>Viridiplantae</taxon>
        <taxon>Streptophyta</taxon>
        <taxon>Embryophyta</taxon>
        <taxon>Tracheophyta</taxon>
        <taxon>Spermatophyta</taxon>
        <taxon>Magnoliopsida</taxon>
        <taxon>Liliopsida</taxon>
        <taxon>Poales</taxon>
        <taxon>Poaceae</taxon>
        <taxon>PACMAD clade</taxon>
        <taxon>Arundinoideae</taxon>
        <taxon>Arundineae</taxon>
        <taxon>Arundo</taxon>
    </lineage>
</organism>
<name>A0A0A9HLZ8_ARUDO</name>
<proteinExistence type="predicted"/>
<evidence type="ECO:0000313" key="1">
    <source>
        <dbReference type="EMBL" id="JAE33928.1"/>
    </source>
</evidence>
<sequence length="39" mass="4703">MKSVRRVIMISAMYKGREKLSPIDSYHSWKIMVILHFLH</sequence>
<dbReference type="AlphaFoldDB" id="A0A0A9HLZ8"/>
<reference evidence="1" key="2">
    <citation type="journal article" date="2015" name="Data Brief">
        <title>Shoot transcriptome of the giant reed, Arundo donax.</title>
        <authorList>
            <person name="Barrero R.A."/>
            <person name="Guerrero F.D."/>
            <person name="Moolhuijzen P."/>
            <person name="Goolsby J.A."/>
            <person name="Tidwell J."/>
            <person name="Bellgard S.E."/>
            <person name="Bellgard M.I."/>
        </authorList>
    </citation>
    <scope>NUCLEOTIDE SEQUENCE</scope>
    <source>
        <tissue evidence="1">Shoot tissue taken approximately 20 cm above the soil surface</tissue>
    </source>
</reference>
<dbReference type="EMBL" id="GBRH01163968">
    <property type="protein sequence ID" value="JAE33928.1"/>
    <property type="molecule type" value="Transcribed_RNA"/>
</dbReference>
<reference evidence="1" key="1">
    <citation type="submission" date="2014-09" db="EMBL/GenBank/DDBJ databases">
        <authorList>
            <person name="Magalhaes I.L.F."/>
            <person name="Oliveira U."/>
            <person name="Santos F.R."/>
            <person name="Vidigal T.H.D.A."/>
            <person name="Brescovit A.D."/>
            <person name="Santos A.J."/>
        </authorList>
    </citation>
    <scope>NUCLEOTIDE SEQUENCE</scope>
    <source>
        <tissue evidence="1">Shoot tissue taken approximately 20 cm above the soil surface</tissue>
    </source>
</reference>